<evidence type="ECO:0000313" key="2">
    <source>
        <dbReference type="EMBL" id="KAK7397787.1"/>
    </source>
</evidence>
<accession>A0ABR1GHQ3</accession>
<feature type="region of interest" description="Disordered" evidence="1">
    <location>
        <begin position="1"/>
        <end position="107"/>
    </location>
</feature>
<comment type="caution">
    <text evidence="2">The sequence shown here is derived from an EMBL/GenBank/DDBJ whole genome shotgun (WGS) entry which is preliminary data.</text>
</comment>
<feature type="compositionally biased region" description="Polar residues" evidence="1">
    <location>
        <begin position="37"/>
        <end position="49"/>
    </location>
</feature>
<name>A0ABR1GHQ3_9HYPO</name>
<dbReference type="Proteomes" id="UP001498476">
    <property type="component" value="Unassembled WGS sequence"/>
</dbReference>
<feature type="compositionally biased region" description="Low complexity" evidence="1">
    <location>
        <begin position="177"/>
        <end position="187"/>
    </location>
</feature>
<protein>
    <recommendedName>
        <fullName evidence="4">BZIP domain-containing protein</fullName>
    </recommendedName>
</protein>
<feature type="region of interest" description="Disordered" evidence="1">
    <location>
        <begin position="128"/>
        <end position="223"/>
    </location>
</feature>
<organism evidence="2 3">
    <name type="scientific">Neonectria punicea</name>
    <dbReference type="NCBI Taxonomy" id="979145"/>
    <lineage>
        <taxon>Eukaryota</taxon>
        <taxon>Fungi</taxon>
        <taxon>Dikarya</taxon>
        <taxon>Ascomycota</taxon>
        <taxon>Pezizomycotina</taxon>
        <taxon>Sordariomycetes</taxon>
        <taxon>Hypocreomycetidae</taxon>
        <taxon>Hypocreales</taxon>
        <taxon>Nectriaceae</taxon>
        <taxon>Neonectria</taxon>
    </lineage>
</organism>
<evidence type="ECO:0008006" key="4">
    <source>
        <dbReference type="Google" id="ProtNLM"/>
    </source>
</evidence>
<evidence type="ECO:0000313" key="3">
    <source>
        <dbReference type="Proteomes" id="UP001498476"/>
    </source>
</evidence>
<proteinExistence type="predicted"/>
<keyword evidence="3" id="KW-1185">Reference proteome</keyword>
<gene>
    <name evidence="2" type="ORF">QQX98_012836</name>
</gene>
<sequence length="321" mass="36168">MPSTPPNPFSRPYADDRRQSKPQPQQYLPARPMEQGAFNSFNTMATQPTPGGLEPTLDGFNVPPDLPWQQWWSPDQPALVSPLQDPDGMTPSPTQTSFMPNGYPGGYETNSLDYSTWPSPSTVYTPMTFVGEQNAFTPDNPAPTPARQEPRGRKRSSVERDGEIEPMSPPDSEHSKSPGSNGNNPENSPKKKARKPRVKVSKASDGGDIQEFATGSPSEQLEPASTLLQRRNRIASNKFRLRKKEDKLRLMWEEEEMERVHRQLVDSHEELTHYAYNLKMELLRHNKCGCIEIQRYISLEAHRFVRGILGESPPPCAIHGH</sequence>
<reference evidence="2 3" key="1">
    <citation type="journal article" date="2025" name="Microbiol. Resour. Announc.">
        <title>Draft genome sequences for Neonectria magnoliae and Neonectria punicea, canker pathogens of Liriodendron tulipifera and Acer saccharum in West Virginia.</title>
        <authorList>
            <person name="Petronek H.M."/>
            <person name="Kasson M.T."/>
            <person name="Metheny A.M."/>
            <person name="Stauder C.M."/>
            <person name="Lovett B."/>
            <person name="Lynch S.C."/>
            <person name="Garnas J.R."/>
            <person name="Kasson L.R."/>
            <person name="Stajich J.E."/>
        </authorList>
    </citation>
    <scope>NUCLEOTIDE SEQUENCE [LARGE SCALE GENOMIC DNA]</scope>
    <source>
        <strain evidence="2 3">NRRL 64653</strain>
    </source>
</reference>
<feature type="compositionally biased region" description="Basic residues" evidence="1">
    <location>
        <begin position="190"/>
        <end position="200"/>
    </location>
</feature>
<feature type="compositionally biased region" description="Basic and acidic residues" evidence="1">
    <location>
        <begin position="148"/>
        <end position="163"/>
    </location>
</feature>
<evidence type="ECO:0000256" key="1">
    <source>
        <dbReference type="SAM" id="MobiDB-lite"/>
    </source>
</evidence>
<dbReference type="EMBL" id="JAZAVJ010000433">
    <property type="protein sequence ID" value="KAK7397787.1"/>
    <property type="molecule type" value="Genomic_DNA"/>
</dbReference>
<dbReference type="Gene3D" id="1.20.5.170">
    <property type="match status" value="1"/>
</dbReference>